<name>A0ACB7VQF0_DIOAL</name>
<proteinExistence type="predicted"/>
<reference evidence="2" key="1">
    <citation type="journal article" date="2022" name="Nat. Commun.">
        <title>Chromosome evolution and the genetic basis of agronomically important traits in greater yam.</title>
        <authorList>
            <person name="Bredeson J.V."/>
            <person name="Lyons J.B."/>
            <person name="Oniyinde I.O."/>
            <person name="Okereke N.R."/>
            <person name="Kolade O."/>
            <person name="Nnabue I."/>
            <person name="Nwadili C.O."/>
            <person name="Hribova E."/>
            <person name="Parker M."/>
            <person name="Nwogha J."/>
            <person name="Shu S."/>
            <person name="Carlson J."/>
            <person name="Kariba R."/>
            <person name="Muthemba S."/>
            <person name="Knop K."/>
            <person name="Barton G.J."/>
            <person name="Sherwood A.V."/>
            <person name="Lopez-Montes A."/>
            <person name="Asiedu R."/>
            <person name="Jamnadass R."/>
            <person name="Muchugi A."/>
            <person name="Goodstein D."/>
            <person name="Egesi C.N."/>
            <person name="Featherston J."/>
            <person name="Asfaw A."/>
            <person name="Simpson G.G."/>
            <person name="Dolezel J."/>
            <person name="Hendre P.S."/>
            <person name="Van Deynze A."/>
            <person name="Kumar P.L."/>
            <person name="Obidiegwu J.E."/>
            <person name="Bhattacharjee R."/>
            <person name="Rokhsar D.S."/>
        </authorList>
    </citation>
    <scope>NUCLEOTIDE SEQUENCE [LARGE SCALE GENOMIC DNA]</scope>
    <source>
        <strain evidence="2">cv. TDa95/00328</strain>
    </source>
</reference>
<sequence length="447" mass="48934">MELSMCGNSLKTFSRSIVSLSRIGSELVLHGSSSQLLLHCLNTSRSAYQSISFTPSFFDSYSLSSSGGGNDVHCGVLLKSVCAVLRTPPSAIDRLSIRLPSDAIKLHFSLRCLNGITKTYCLSCNADPDVQHLSIDKSRFPSLITVRPRDLTRLLANFQSSLHEITVIATEQSARAADDGGEIGGKAVELRSYIDPTKDDGDMALHTQLWIDPAEEFLQYTHAGDPVDVTFGVKELKAFLSFCEGCEADIQIFFEKAGEPILMAPRFGFDGASSSDFDATLVLASMLVSQLNDEAIDHQPDMVSNDQGACGMGTEQEPARAPSPVSDRPSNHTKIWSDLTGSAAKSSDGTRERHIQTEGNPSSTLQNNMQNLNVVGTSKTPPARENLTDLRQAMETDDVNVNPDEPEDNRNYQTQHYPSNWVGACDDDEEEEEEDEVYVQSTPHFKD</sequence>
<protein>
    <submittedName>
        <fullName evidence="1">Exodeoxyribonuclease III protein</fullName>
        <ecNumber evidence="1">3.1.11.2</ecNumber>
    </submittedName>
</protein>
<dbReference type="Proteomes" id="UP000827976">
    <property type="component" value="Chromosome 7"/>
</dbReference>
<dbReference type="EMBL" id="CM037017">
    <property type="protein sequence ID" value="KAH7676701.1"/>
    <property type="molecule type" value="Genomic_DNA"/>
</dbReference>
<accession>A0ACB7VQF0</accession>
<comment type="caution">
    <text evidence="1">The sequence shown here is derived from an EMBL/GenBank/DDBJ whole genome shotgun (WGS) entry which is preliminary data.</text>
</comment>
<keyword evidence="1" id="KW-0378">Hydrolase</keyword>
<dbReference type="EC" id="3.1.11.2" evidence="1"/>
<organism evidence="1 2">
    <name type="scientific">Dioscorea alata</name>
    <name type="common">Purple yam</name>
    <dbReference type="NCBI Taxonomy" id="55571"/>
    <lineage>
        <taxon>Eukaryota</taxon>
        <taxon>Viridiplantae</taxon>
        <taxon>Streptophyta</taxon>
        <taxon>Embryophyta</taxon>
        <taxon>Tracheophyta</taxon>
        <taxon>Spermatophyta</taxon>
        <taxon>Magnoliopsida</taxon>
        <taxon>Liliopsida</taxon>
        <taxon>Dioscoreales</taxon>
        <taxon>Dioscoreaceae</taxon>
        <taxon>Dioscorea</taxon>
    </lineage>
</organism>
<keyword evidence="2" id="KW-1185">Reference proteome</keyword>
<evidence type="ECO:0000313" key="2">
    <source>
        <dbReference type="Proteomes" id="UP000827976"/>
    </source>
</evidence>
<gene>
    <name evidence="1" type="ORF">IHE45_07G034100</name>
</gene>
<evidence type="ECO:0000313" key="1">
    <source>
        <dbReference type="EMBL" id="KAH7676701.1"/>
    </source>
</evidence>